<dbReference type="HAMAP" id="MF_00634">
    <property type="entry name" value="UPF0235"/>
    <property type="match status" value="1"/>
</dbReference>
<dbReference type="InterPro" id="IPR036591">
    <property type="entry name" value="YggU-like_sf"/>
</dbReference>
<dbReference type="NCBIfam" id="TIGR00251">
    <property type="entry name" value="DUF167 family protein"/>
    <property type="match status" value="1"/>
</dbReference>
<organism evidence="3 4">
    <name type="scientific">Bartonella chomelii</name>
    <dbReference type="NCBI Taxonomy" id="236402"/>
    <lineage>
        <taxon>Bacteria</taxon>
        <taxon>Pseudomonadati</taxon>
        <taxon>Pseudomonadota</taxon>
        <taxon>Alphaproteobacteria</taxon>
        <taxon>Hyphomicrobiales</taxon>
        <taxon>Bartonellaceae</taxon>
        <taxon>Bartonella</taxon>
    </lineage>
</organism>
<dbReference type="SMART" id="SM01152">
    <property type="entry name" value="DUF167"/>
    <property type="match status" value="1"/>
</dbReference>
<dbReference type="Gene3D" id="3.30.1200.10">
    <property type="entry name" value="YggU-like"/>
    <property type="match status" value="1"/>
</dbReference>
<comment type="similarity">
    <text evidence="1 2">Belongs to the UPF0235 family.</text>
</comment>
<dbReference type="Proteomes" id="UP000548119">
    <property type="component" value="Unassembled WGS sequence"/>
</dbReference>
<name>A0ABR6E244_9HYPH</name>
<protein>
    <recommendedName>
        <fullName evidence="2">UPF0235 protein GGR10_000454</fullName>
    </recommendedName>
</protein>
<evidence type="ECO:0000256" key="1">
    <source>
        <dbReference type="ARBA" id="ARBA00010364"/>
    </source>
</evidence>
<evidence type="ECO:0000313" key="3">
    <source>
        <dbReference type="EMBL" id="MBA9082631.1"/>
    </source>
</evidence>
<keyword evidence="4" id="KW-1185">Reference proteome</keyword>
<dbReference type="EMBL" id="JACJIR010000001">
    <property type="protein sequence ID" value="MBA9082631.1"/>
    <property type="molecule type" value="Genomic_DNA"/>
</dbReference>
<evidence type="ECO:0000313" key="4">
    <source>
        <dbReference type="Proteomes" id="UP000548119"/>
    </source>
</evidence>
<dbReference type="SUPFAM" id="SSF69786">
    <property type="entry name" value="YggU-like"/>
    <property type="match status" value="1"/>
</dbReference>
<comment type="caution">
    <text evidence="3">The sequence shown here is derived from an EMBL/GenBank/DDBJ whole genome shotgun (WGS) entry which is preliminary data.</text>
</comment>
<reference evidence="3 4" key="1">
    <citation type="submission" date="2020-08" db="EMBL/GenBank/DDBJ databases">
        <title>Genomic Encyclopedia of Type Strains, Phase IV (KMG-IV): sequencing the most valuable type-strain genomes for metagenomic binning, comparative biology and taxonomic classification.</title>
        <authorList>
            <person name="Goeker M."/>
        </authorList>
    </citation>
    <scope>NUCLEOTIDE SEQUENCE [LARGE SCALE GENOMIC DNA]</scope>
    <source>
        <strain evidence="3 4">DSM 21431</strain>
    </source>
</reference>
<gene>
    <name evidence="3" type="ORF">GGR10_000454</name>
</gene>
<dbReference type="RefSeq" id="WP_182479714.1">
    <property type="nucleotide sequence ID" value="NZ_CAWPNC010000001.1"/>
</dbReference>
<evidence type="ECO:0000256" key="2">
    <source>
        <dbReference type="HAMAP-Rule" id="MF_00634"/>
    </source>
</evidence>
<sequence>MLYRIDSSGLVLFVRLIPKASMDSIVGVESRDGETQHLVIRLRTVPEDGKANKALIKFLGRQWKIPPSYISLKSGMTSRYKQLRFSGYVEELEQKLQLMSNIHSQKYE</sequence>
<dbReference type="Pfam" id="PF02594">
    <property type="entry name" value="DUF167"/>
    <property type="match status" value="1"/>
</dbReference>
<proteinExistence type="inferred from homology"/>
<dbReference type="InterPro" id="IPR003746">
    <property type="entry name" value="DUF167"/>
</dbReference>
<accession>A0ABR6E244</accession>